<dbReference type="InterPro" id="IPR017015">
    <property type="entry name" value="UCP033367_VanZ"/>
</dbReference>
<dbReference type="AlphaFoldDB" id="A0A933VYC5"/>
<proteinExistence type="predicted"/>
<comment type="caution">
    <text evidence="2">The sequence shown here is derived from an EMBL/GenBank/DDBJ whole genome shotgun (WGS) entry which is preliminary data.</text>
</comment>
<keyword evidence="1" id="KW-1133">Transmembrane helix</keyword>
<dbReference type="PIRSF" id="PIRSF033367">
    <property type="entry name" value="UCP033367_VanZ"/>
    <property type="match status" value="1"/>
</dbReference>
<feature type="transmembrane region" description="Helical" evidence="1">
    <location>
        <begin position="65"/>
        <end position="84"/>
    </location>
</feature>
<protein>
    <recommendedName>
        <fullName evidence="4">VanZ-like domain-containing protein</fullName>
    </recommendedName>
</protein>
<keyword evidence="1" id="KW-0472">Membrane</keyword>
<feature type="transmembrane region" description="Helical" evidence="1">
    <location>
        <begin position="42"/>
        <end position="60"/>
    </location>
</feature>
<dbReference type="Proteomes" id="UP000782519">
    <property type="component" value="Unassembled WGS sequence"/>
</dbReference>
<name>A0A933VYC5_RHOPL</name>
<feature type="transmembrane region" description="Helical" evidence="1">
    <location>
        <begin position="96"/>
        <end position="116"/>
    </location>
</feature>
<evidence type="ECO:0000313" key="3">
    <source>
        <dbReference type="Proteomes" id="UP000782519"/>
    </source>
</evidence>
<dbReference type="EMBL" id="JACRJB010000078">
    <property type="protein sequence ID" value="MBI5132967.1"/>
    <property type="molecule type" value="Genomic_DNA"/>
</dbReference>
<gene>
    <name evidence="2" type="ORF">HZA66_26305</name>
</gene>
<keyword evidence="1" id="KW-0812">Transmembrane</keyword>
<evidence type="ECO:0000313" key="2">
    <source>
        <dbReference type="EMBL" id="MBI5132967.1"/>
    </source>
</evidence>
<organism evidence="2 3">
    <name type="scientific">Rhodopseudomonas palustris</name>
    <dbReference type="NCBI Taxonomy" id="1076"/>
    <lineage>
        <taxon>Bacteria</taxon>
        <taxon>Pseudomonadati</taxon>
        <taxon>Pseudomonadota</taxon>
        <taxon>Alphaproteobacteria</taxon>
        <taxon>Hyphomicrobiales</taxon>
        <taxon>Nitrobacteraceae</taxon>
        <taxon>Rhodopseudomonas</taxon>
    </lineage>
</organism>
<sequence>MNEFAMRYETLLRGAAWLCLAAIAMATLSPLGLRPTTGWPPSIERFLAFALVGGLFVAAYPRHILFAAAVVLGAAALFEVLQVLEPSRHGRLFDAGVKLSGGSFGLIVGWLLARWLPRR</sequence>
<accession>A0A933VYC5</accession>
<evidence type="ECO:0008006" key="4">
    <source>
        <dbReference type="Google" id="ProtNLM"/>
    </source>
</evidence>
<evidence type="ECO:0000256" key="1">
    <source>
        <dbReference type="SAM" id="Phobius"/>
    </source>
</evidence>
<reference evidence="2" key="1">
    <citation type="submission" date="2020-07" db="EMBL/GenBank/DDBJ databases">
        <title>Huge and variable diversity of episymbiotic CPR bacteria and DPANN archaea in groundwater ecosystems.</title>
        <authorList>
            <person name="He C.Y."/>
            <person name="Keren R."/>
            <person name="Whittaker M."/>
            <person name="Farag I.F."/>
            <person name="Doudna J."/>
            <person name="Cate J.H.D."/>
            <person name="Banfield J.F."/>
        </authorList>
    </citation>
    <scope>NUCLEOTIDE SEQUENCE</scope>
    <source>
        <strain evidence="2">NC_groundwater_1818_Pr3_B-0.1um_66_35</strain>
    </source>
</reference>